<dbReference type="SUPFAM" id="SSF75005">
    <property type="entry name" value="Arabinanase/levansucrase/invertase"/>
    <property type="match status" value="1"/>
</dbReference>
<feature type="signal peptide" evidence="5">
    <location>
        <begin position="1"/>
        <end position="27"/>
    </location>
</feature>
<comment type="similarity">
    <text evidence="1 4">Belongs to the glycosyl hydrolase 43 family.</text>
</comment>
<keyword evidence="3 4" id="KW-0326">Glycosidase</keyword>
<dbReference type="PANTHER" id="PTHR22925:SF3">
    <property type="entry name" value="GLYCOSYL HYDROLASE FAMILY PROTEIN 43"/>
    <property type="match status" value="1"/>
</dbReference>
<proteinExistence type="inferred from homology"/>
<organism evidence="6 7">
    <name type="scientific">Natronoflexus pectinivorans</name>
    <dbReference type="NCBI Taxonomy" id="682526"/>
    <lineage>
        <taxon>Bacteria</taxon>
        <taxon>Pseudomonadati</taxon>
        <taxon>Bacteroidota</taxon>
        <taxon>Bacteroidia</taxon>
        <taxon>Marinilabiliales</taxon>
        <taxon>Marinilabiliaceae</taxon>
        <taxon>Natronoflexus</taxon>
    </lineage>
</organism>
<dbReference type="RefSeq" id="WP_132433420.1">
    <property type="nucleotide sequence ID" value="NZ_SLWK01000004.1"/>
</dbReference>
<dbReference type="Proteomes" id="UP000295221">
    <property type="component" value="Unassembled WGS sequence"/>
</dbReference>
<keyword evidence="5" id="KW-0732">Signal</keyword>
<evidence type="ECO:0000256" key="4">
    <source>
        <dbReference type="RuleBase" id="RU361187"/>
    </source>
</evidence>
<name>A0A4R2GJD2_9BACT</name>
<accession>A0A4R2GJD2</accession>
<dbReference type="GO" id="GO:0004553">
    <property type="term" value="F:hydrolase activity, hydrolyzing O-glycosyl compounds"/>
    <property type="evidence" value="ECO:0007669"/>
    <property type="project" value="InterPro"/>
</dbReference>
<evidence type="ECO:0000256" key="1">
    <source>
        <dbReference type="ARBA" id="ARBA00009865"/>
    </source>
</evidence>
<reference evidence="6 7" key="1">
    <citation type="submission" date="2019-03" db="EMBL/GenBank/DDBJ databases">
        <title>Genomic Encyclopedia of Type Strains, Phase IV (KMG-IV): sequencing the most valuable type-strain genomes for metagenomic binning, comparative biology and taxonomic classification.</title>
        <authorList>
            <person name="Goeker M."/>
        </authorList>
    </citation>
    <scope>NUCLEOTIDE SEQUENCE [LARGE SCALE GENOMIC DNA]</scope>
    <source>
        <strain evidence="6 7">DSM 24179</strain>
    </source>
</reference>
<dbReference type="PANTHER" id="PTHR22925">
    <property type="entry name" value="GLYCOSYL HYDROLASE 43 FAMILY MEMBER"/>
    <property type="match status" value="1"/>
</dbReference>
<dbReference type="InterPro" id="IPR006710">
    <property type="entry name" value="Glyco_hydro_43"/>
</dbReference>
<sequence length="386" mass="43883">MNNSIYLSLKKLSFLLLISLLVACSHSSEKGYYSSFIPGELWFDTDSVHINAHGGGILFHEGVYYWFGEFKTAGRGGNTALVGVQVYSSTDLYNWKNEGTALEVVDVVGHDIERGSVIERPKVLYNKKTGKFVMWFHLELKGQGYSAARTAVAVADHVTGPYVFIESLRPNAGHWPMNFEQEFKELTETIDDYEWWTPDWEEAVHKGLFIRRDFEGGQMARDMTLFLDDDGTAYHIFSSEENLTLHIAELSEDFLSHTGRYTRIFPVGHNEAPAVFKHNGLYYMIASGCTGWEPNAARSFVAEDVFGPWTALGNPCVGAGAEITFESQSTFVLPVQGKEGAFIYMGDRWRPRNPIDGRYVWLPIVFKNDRPIIEWYDEWDLSIFDK</sequence>
<keyword evidence="2 4" id="KW-0378">Hydrolase</keyword>
<evidence type="ECO:0000313" key="6">
    <source>
        <dbReference type="EMBL" id="TCO08839.1"/>
    </source>
</evidence>
<keyword evidence="7" id="KW-1185">Reference proteome</keyword>
<protein>
    <submittedName>
        <fullName evidence="6">Glycosyl hydrolase family 43</fullName>
    </submittedName>
</protein>
<dbReference type="InterPro" id="IPR023296">
    <property type="entry name" value="Glyco_hydro_beta-prop_sf"/>
</dbReference>
<comment type="caution">
    <text evidence="6">The sequence shown here is derived from an EMBL/GenBank/DDBJ whole genome shotgun (WGS) entry which is preliminary data.</text>
</comment>
<feature type="chain" id="PRO_5020791166" evidence="5">
    <location>
        <begin position="28"/>
        <end position="386"/>
    </location>
</feature>
<dbReference type="Pfam" id="PF04616">
    <property type="entry name" value="Glyco_hydro_43"/>
    <property type="match status" value="1"/>
</dbReference>
<dbReference type="CDD" id="cd18825">
    <property type="entry name" value="GH43_CtGH43-like"/>
    <property type="match status" value="1"/>
</dbReference>
<dbReference type="Gene3D" id="2.115.10.20">
    <property type="entry name" value="Glycosyl hydrolase domain, family 43"/>
    <property type="match status" value="1"/>
</dbReference>
<dbReference type="OrthoDB" id="273314at2"/>
<gene>
    <name evidence="6" type="ORF">EV194_104150</name>
</gene>
<evidence type="ECO:0000256" key="3">
    <source>
        <dbReference type="ARBA" id="ARBA00023295"/>
    </source>
</evidence>
<evidence type="ECO:0000256" key="5">
    <source>
        <dbReference type="SAM" id="SignalP"/>
    </source>
</evidence>
<evidence type="ECO:0000256" key="2">
    <source>
        <dbReference type="ARBA" id="ARBA00022801"/>
    </source>
</evidence>
<dbReference type="GO" id="GO:0005975">
    <property type="term" value="P:carbohydrate metabolic process"/>
    <property type="evidence" value="ECO:0007669"/>
    <property type="project" value="InterPro"/>
</dbReference>
<dbReference type="AlphaFoldDB" id="A0A4R2GJD2"/>
<dbReference type="EMBL" id="SLWK01000004">
    <property type="protein sequence ID" value="TCO08839.1"/>
    <property type="molecule type" value="Genomic_DNA"/>
</dbReference>
<evidence type="ECO:0000313" key="7">
    <source>
        <dbReference type="Proteomes" id="UP000295221"/>
    </source>
</evidence>